<sequence>DAGSTSNLRKHAILCFGKHTVDSAIAGQGPKNPDGSIFAAFARAGQKPVTVTHRAHTDAEARTRPPNIVNDHGFRTLMTAGRPNLHLPSARTVSRDIQASFKKCKATIDNLLQNHPGQLSFATDAWTSPNHRAFVAWTVHLHHEGTPLCFLLDIIEVPEV</sequence>
<dbReference type="PANTHER" id="PTHR46481:SF10">
    <property type="entry name" value="ZINC FINGER BED DOMAIN-CONTAINING PROTEIN 39"/>
    <property type="match status" value="1"/>
</dbReference>
<reference evidence="6" key="1">
    <citation type="submission" date="2023-03" db="EMBL/GenBank/DDBJ databases">
        <title>Massive genome expansion in bonnet fungi (Mycena s.s.) driven by repeated elements and novel gene families across ecological guilds.</title>
        <authorList>
            <consortium name="Lawrence Berkeley National Laboratory"/>
            <person name="Harder C.B."/>
            <person name="Miyauchi S."/>
            <person name="Viragh M."/>
            <person name="Kuo A."/>
            <person name="Thoen E."/>
            <person name="Andreopoulos B."/>
            <person name="Lu D."/>
            <person name="Skrede I."/>
            <person name="Drula E."/>
            <person name="Henrissat B."/>
            <person name="Morin E."/>
            <person name="Kohler A."/>
            <person name="Barry K."/>
            <person name="LaButti K."/>
            <person name="Morin E."/>
            <person name="Salamov A."/>
            <person name="Lipzen A."/>
            <person name="Mereny Z."/>
            <person name="Hegedus B."/>
            <person name="Baldrian P."/>
            <person name="Stursova M."/>
            <person name="Weitz H."/>
            <person name="Taylor A."/>
            <person name="Grigoriev I.V."/>
            <person name="Nagy L.G."/>
            <person name="Martin F."/>
            <person name="Kauserud H."/>
        </authorList>
    </citation>
    <scope>NUCLEOTIDE SEQUENCE</scope>
    <source>
        <strain evidence="6">CBHHK002</strain>
    </source>
</reference>
<keyword evidence="7" id="KW-1185">Reference proteome</keyword>
<organism evidence="6 7">
    <name type="scientific">Mycena albidolilacea</name>
    <dbReference type="NCBI Taxonomy" id="1033008"/>
    <lineage>
        <taxon>Eukaryota</taxon>
        <taxon>Fungi</taxon>
        <taxon>Dikarya</taxon>
        <taxon>Basidiomycota</taxon>
        <taxon>Agaricomycotina</taxon>
        <taxon>Agaricomycetes</taxon>
        <taxon>Agaricomycetidae</taxon>
        <taxon>Agaricales</taxon>
        <taxon>Marasmiineae</taxon>
        <taxon>Mycenaceae</taxon>
        <taxon>Mycena</taxon>
    </lineage>
</organism>
<dbReference type="SUPFAM" id="SSF140996">
    <property type="entry name" value="Hermes dimerisation domain"/>
    <property type="match status" value="1"/>
</dbReference>
<dbReference type="InterPro" id="IPR052035">
    <property type="entry name" value="ZnF_BED_domain_contain"/>
</dbReference>
<dbReference type="EMBL" id="JARIHO010000027">
    <property type="protein sequence ID" value="KAJ7339847.1"/>
    <property type="molecule type" value="Genomic_DNA"/>
</dbReference>
<keyword evidence="3" id="KW-0863">Zinc-finger</keyword>
<comment type="subcellular location">
    <subcellularLocation>
        <location evidence="1">Nucleus</location>
    </subcellularLocation>
</comment>
<dbReference type="Proteomes" id="UP001218218">
    <property type="component" value="Unassembled WGS sequence"/>
</dbReference>
<evidence type="ECO:0000313" key="6">
    <source>
        <dbReference type="EMBL" id="KAJ7339847.1"/>
    </source>
</evidence>
<feature type="non-terminal residue" evidence="6">
    <location>
        <position position="160"/>
    </location>
</feature>
<feature type="non-terminal residue" evidence="6">
    <location>
        <position position="1"/>
    </location>
</feature>
<accession>A0AAD7EMA3</accession>
<comment type="caution">
    <text evidence="6">The sequence shown here is derived from an EMBL/GenBank/DDBJ whole genome shotgun (WGS) entry which is preliminary data.</text>
</comment>
<keyword evidence="2" id="KW-0479">Metal-binding</keyword>
<protein>
    <submittedName>
        <fullName evidence="6">Uncharacterized protein</fullName>
    </submittedName>
</protein>
<proteinExistence type="predicted"/>
<gene>
    <name evidence="6" type="ORF">DFH08DRAFT_637059</name>
</gene>
<name>A0AAD7EMA3_9AGAR</name>
<evidence type="ECO:0000313" key="7">
    <source>
        <dbReference type="Proteomes" id="UP001218218"/>
    </source>
</evidence>
<evidence type="ECO:0000256" key="4">
    <source>
        <dbReference type="ARBA" id="ARBA00022833"/>
    </source>
</evidence>
<dbReference type="GO" id="GO:0008270">
    <property type="term" value="F:zinc ion binding"/>
    <property type="evidence" value="ECO:0007669"/>
    <property type="project" value="UniProtKB-KW"/>
</dbReference>
<evidence type="ECO:0000256" key="2">
    <source>
        <dbReference type="ARBA" id="ARBA00022723"/>
    </source>
</evidence>
<dbReference type="PANTHER" id="PTHR46481">
    <property type="entry name" value="ZINC FINGER BED DOMAIN-CONTAINING PROTEIN 4"/>
    <property type="match status" value="1"/>
</dbReference>
<keyword evidence="5" id="KW-0539">Nucleus</keyword>
<evidence type="ECO:0000256" key="1">
    <source>
        <dbReference type="ARBA" id="ARBA00004123"/>
    </source>
</evidence>
<evidence type="ECO:0000256" key="5">
    <source>
        <dbReference type="ARBA" id="ARBA00023242"/>
    </source>
</evidence>
<evidence type="ECO:0000256" key="3">
    <source>
        <dbReference type="ARBA" id="ARBA00022771"/>
    </source>
</evidence>
<keyword evidence="4" id="KW-0862">Zinc</keyword>
<dbReference type="GO" id="GO:0005634">
    <property type="term" value="C:nucleus"/>
    <property type="evidence" value="ECO:0007669"/>
    <property type="project" value="UniProtKB-SubCell"/>
</dbReference>
<dbReference type="AlphaFoldDB" id="A0AAD7EMA3"/>